<keyword evidence="2" id="KW-0808">Transferase</keyword>
<gene>
    <name evidence="8" type="ORF">GSOID_T00015357001</name>
</gene>
<dbReference type="EMBL" id="FN653077">
    <property type="protein sequence ID" value="CBY11172.1"/>
    <property type="molecule type" value="Genomic_DNA"/>
</dbReference>
<dbReference type="Pfam" id="PF00069">
    <property type="entry name" value="Pkinase"/>
    <property type="match status" value="1"/>
</dbReference>
<dbReference type="OrthoDB" id="341578at2759"/>
<accession>E4XMG5</accession>
<feature type="coiled-coil region" evidence="6">
    <location>
        <begin position="296"/>
        <end position="330"/>
    </location>
</feature>
<feature type="domain" description="Protein kinase" evidence="7">
    <location>
        <begin position="1"/>
        <end position="266"/>
    </location>
</feature>
<keyword evidence="6" id="KW-0175">Coiled coil</keyword>
<keyword evidence="3" id="KW-0547">Nucleotide-binding</keyword>
<dbReference type="AlphaFoldDB" id="E4XMG5"/>
<dbReference type="InParanoid" id="E4XMG5"/>
<evidence type="ECO:0000256" key="4">
    <source>
        <dbReference type="ARBA" id="ARBA00022777"/>
    </source>
</evidence>
<name>E4XMG5_OIKDI</name>
<evidence type="ECO:0000256" key="6">
    <source>
        <dbReference type="SAM" id="Coils"/>
    </source>
</evidence>
<keyword evidence="5" id="KW-0067">ATP-binding</keyword>
<dbReference type="PROSITE" id="PS00108">
    <property type="entry name" value="PROTEIN_KINASE_ST"/>
    <property type="match status" value="1"/>
</dbReference>
<sequence>MTFFAGRYAFLRKLQEKNTNVHKQIWLVKDPNENNELVLKSSVNQADAKAEYEIMKQLDHSNIVKVLDGITFTHGGCEYFGITMKFMKNGDLDNFIDSKRNKQPIFWSENDALRLIAQLIAGMSYLHQKEIVHRDIKPSNIFLGAENELVIGDFGISDTMETTRMTRIVGTDHFLPPEVIEEDEEECLSFARDIWSCGVVIYMISYLKHPFTVSSRMRTMMNICEAKIHENESRFEKCDDLINLCLQKEPENRVANGSFLSKNRNIENLIYQLDHGIPPSEISFSDNIFNVVQAVNAKLLQEIKAKNEKIRELELKKTELADSKQAHEKTRQDLHQIKSANTLAGQLNGLERKRKFRATAENINPENGNVTSKIEGIESISKIRTHGEEEMVTCKYVATGGYIRWNIEFLE</sequence>
<dbReference type="PANTHER" id="PTHR24345">
    <property type="entry name" value="SERINE/THREONINE-PROTEIN KINASE PLK"/>
    <property type="match status" value="1"/>
</dbReference>
<dbReference type="InterPro" id="IPR011009">
    <property type="entry name" value="Kinase-like_dom_sf"/>
</dbReference>
<dbReference type="GO" id="GO:0005524">
    <property type="term" value="F:ATP binding"/>
    <property type="evidence" value="ECO:0007669"/>
    <property type="project" value="UniProtKB-KW"/>
</dbReference>
<dbReference type="InterPro" id="IPR008271">
    <property type="entry name" value="Ser/Thr_kinase_AS"/>
</dbReference>
<keyword evidence="1" id="KW-0723">Serine/threonine-protein kinase</keyword>
<dbReference type="GO" id="GO:0005634">
    <property type="term" value="C:nucleus"/>
    <property type="evidence" value="ECO:0007669"/>
    <property type="project" value="TreeGrafter"/>
</dbReference>
<evidence type="ECO:0000256" key="3">
    <source>
        <dbReference type="ARBA" id="ARBA00022741"/>
    </source>
</evidence>
<organism evidence="8 9">
    <name type="scientific">Oikopleura dioica</name>
    <name type="common">Tunicate</name>
    <dbReference type="NCBI Taxonomy" id="34765"/>
    <lineage>
        <taxon>Eukaryota</taxon>
        <taxon>Metazoa</taxon>
        <taxon>Chordata</taxon>
        <taxon>Tunicata</taxon>
        <taxon>Appendicularia</taxon>
        <taxon>Copelata</taxon>
        <taxon>Oikopleuridae</taxon>
        <taxon>Oikopleura</taxon>
    </lineage>
</organism>
<dbReference type="PROSITE" id="PS50011">
    <property type="entry name" value="PROTEIN_KINASE_DOM"/>
    <property type="match status" value="1"/>
</dbReference>
<protein>
    <recommendedName>
        <fullName evidence="7">Protein kinase domain-containing protein</fullName>
    </recommendedName>
</protein>
<evidence type="ECO:0000259" key="7">
    <source>
        <dbReference type="PROSITE" id="PS50011"/>
    </source>
</evidence>
<evidence type="ECO:0000256" key="2">
    <source>
        <dbReference type="ARBA" id="ARBA00022679"/>
    </source>
</evidence>
<dbReference type="Gene3D" id="1.10.510.10">
    <property type="entry name" value="Transferase(Phosphotransferase) domain 1"/>
    <property type="match status" value="1"/>
</dbReference>
<keyword evidence="4" id="KW-0418">Kinase</keyword>
<proteinExistence type="predicted"/>
<evidence type="ECO:0000313" key="9">
    <source>
        <dbReference type="Proteomes" id="UP000001307"/>
    </source>
</evidence>
<dbReference type="PANTHER" id="PTHR24345:SF0">
    <property type="entry name" value="CELL CYCLE SERINE_THREONINE-PROTEIN KINASE CDC5_MSD2"/>
    <property type="match status" value="1"/>
</dbReference>
<evidence type="ECO:0000313" key="8">
    <source>
        <dbReference type="EMBL" id="CBY11172.1"/>
    </source>
</evidence>
<dbReference type="SMART" id="SM00220">
    <property type="entry name" value="S_TKc"/>
    <property type="match status" value="1"/>
</dbReference>
<evidence type="ECO:0000256" key="1">
    <source>
        <dbReference type="ARBA" id="ARBA00022527"/>
    </source>
</evidence>
<dbReference type="SUPFAM" id="SSF56112">
    <property type="entry name" value="Protein kinase-like (PK-like)"/>
    <property type="match status" value="1"/>
</dbReference>
<evidence type="ECO:0000256" key="5">
    <source>
        <dbReference type="ARBA" id="ARBA00022840"/>
    </source>
</evidence>
<dbReference type="Proteomes" id="UP000001307">
    <property type="component" value="Unassembled WGS sequence"/>
</dbReference>
<reference evidence="8 9" key="1">
    <citation type="journal article" date="2010" name="Science">
        <title>Plasticity of animal genome architecture unmasked by rapid evolution of a pelagic tunicate.</title>
        <authorList>
            <person name="Denoeud F."/>
            <person name="Henriet S."/>
            <person name="Mungpakdee S."/>
            <person name="Aury J.M."/>
            <person name="Da Silva C."/>
            <person name="Brinkmann H."/>
            <person name="Mikhaleva J."/>
            <person name="Olsen L.C."/>
            <person name="Jubin C."/>
            <person name="Canestro C."/>
            <person name="Bouquet J.M."/>
            <person name="Danks G."/>
            <person name="Poulain J."/>
            <person name="Campsteijn C."/>
            <person name="Adamski M."/>
            <person name="Cross I."/>
            <person name="Yadetie F."/>
            <person name="Muffato M."/>
            <person name="Louis A."/>
            <person name="Butcher S."/>
            <person name="Tsagkogeorga G."/>
            <person name="Konrad A."/>
            <person name="Singh S."/>
            <person name="Jensen M.F."/>
            <person name="Cong E.H."/>
            <person name="Eikeseth-Otteraa H."/>
            <person name="Noel B."/>
            <person name="Anthouard V."/>
            <person name="Porcel B.M."/>
            <person name="Kachouri-Lafond R."/>
            <person name="Nishino A."/>
            <person name="Ugolini M."/>
            <person name="Chourrout P."/>
            <person name="Nishida H."/>
            <person name="Aasland R."/>
            <person name="Huzurbazar S."/>
            <person name="Westhof E."/>
            <person name="Delsuc F."/>
            <person name="Lehrach H."/>
            <person name="Reinhardt R."/>
            <person name="Weissenbach J."/>
            <person name="Roy S.W."/>
            <person name="Artiguenave F."/>
            <person name="Postlethwait J.H."/>
            <person name="Manak J.R."/>
            <person name="Thompson E.M."/>
            <person name="Jaillon O."/>
            <person name="Du Pasquier L."/>
            <person name="Boudinot P."/>
            <person name="Liberles D.A."/>
            <person name="Volff J.N."/>
            <person name="Philippe H."/>
            <person name="Lenhard B."/>
            <person name="Roest Crollius H."/>
            <person name="Wincker P."/>
            <person name="Chourrout D."/>
        </authorList>
    </citation>
    <scope>NUCLEOTIDE SEQUENCE [LARGE SCALE GENOMIC DNA]</scope>
</reference>
<keyword evidence="9" id="KW-1185">Reference proteome</keyword>
<dbReference type="GO" id="GO:0004674">
    <property type="term" value="F:protein serine/threonine kinase activity"/>
    <property type="evidence" value="ECO:0007669"/>
    <property type="project" value="UniProtKB-KW"/>
</dbReference>
<dbReference type="InterPro" id="IPR000719">
    <property type="entry name" value="Prot_kinase_dom"/>
</dbReference>